<dbReference type="SMART" id="SM00460">
    <property type="entry name" value="TGc"/>
    <property type="match status" value="1"/>
</dbReference>
<evidence type="ECO:0000259" key="2">
    <source>
        <dbReference type="SMART" id="SM00460"/>
    </source>
</evidence>
<feature type="region of interest" description="Disordered" evidence="1">
    <location>
        <begin position="306"/>
        <end position="333"/>
    </location>
</feature>
<dbReference type="AlphaFoldDB" id="A0A437MDI4"/>
<comment type="caution">
    <text evidence="3">The sequence shown here is derived from an EMBL/GenBank/DDBJ whole genome shotgun (WGS) entry which is preliminary data.</text>
</comment>
<dbReference type="InterPro" id="IPR002931">
    <property type="entry name" value="Transglutaminase-like"/>
</dbReference>
<keyword evidence="4" id="KW-1185">Reference proteome</keyword>
<dbReference type="Pfam" id="PF08379">
    <property type="entry name" value="Bact_transglu_N"/>
    <property type="match status" value="1"/>
</dbReference>
<proteinExistence type="predicted"/>
<evidence type="ECO:0000256" key="1">
    <source>
        <dbReference type="SAM" id="MobiDB-lite"/>
    </source>
</evidence>
<organism evidence="3 4">
    <name type="scientific">Rhodovarius crocodyli</name>
    <dbReference type="NCBI Taxonomy" id="1979269"/>
    <lineage>
        <taxon>Bacteria</taxon>
        <taxon>Pseudomonadati</taxon>
        <taxon>Pseudomonadota</taxon>
        <taxon>Alphaproteobacteria</taxon>
        <taxon>Acetobacterales</taxon>
        <taxon>Roseomonadaceae</taxon>
        <taxon>Rhodovarius</taxon>
    </lineage>
</organism>
<reference evidence="3 4" key="1">
    <citation type="submission" date="2019-01" db="EMBL/GenBank/DDBJ databases">
        <authorList>
            <person name="Chen W.-M."/>
        </authorList>
    </citation>
    <scope>NUCLEOTIDE SEQUENCE [LARGE SCALE GENOMIC DNA]</scope>
    <source>
        <strain evidence="3 4">CCP-6</strain>
    </source>
</reference>
<feature type="compositionally biased region" description="Low complexity" evidence="1">
    <location>
        <begin position="309"/>
        <end position="325"/>
    </location>
</feature>
<dbReference type="PANTHER" id="PTHR33490">
    <property type="entry name" value="BLR5614 PROTEIN-RELATED"/>
    <property type="match status" value="1"/>
</dbReference>
<dbReference type="RefSeq" id="WP_127788558.1">
    <property type="nucleotide sequence ID" value="NZ_SACL01000005.1"/>
</dbReference>
<dbReference type="OrthoDB" id="9804023at2"/>
<accession>A0A437MDI4</accession>
<dbReference type="SUPFAM" id="SSF54001">
    <property type="entry name" value="Cysteine proteinases"/>
    <property type="match status" value="1"/>
</dbReference>
<dbReference type="InterPro" id="IPR013589">
    <property type="entry name" value="Bac_transglu_N"/>
</dbReference>
<gene>
    <name evidence="3" type="ORF">EOD42_16005</name>
</gene>
<feature type="domain" description="Transglutaminase-like" evidence="2">
    <location>
        <begin position="179"/>
        <end position="246"/>
    </location>
</feature>
<evidence type="ECO:0000313" key="3">
    <source>
        <dbReference type="EMBL" id="RVT95698.1"/>
    </source>
</evidence>
<protein>
    <submittedName>
        <fullName evidence="3">Transglutaminase family protein</fullName>
    </submittedName>
</protein>
<dbReference type="Gene3D" id="3.10.620.30">
    <property type="match status" value="1"/>
</dbReference>
<name>A0A437MDI4_9PROT</name>
<dbReference type="EMBL" id="SACL01000005">
    <property type="protein sequence ID" value="RVT95698.1"/>
    <property type="molecule type" value="Genomic_DNA"/>
</dbReference>
<dbReference type="PANTHER" id="PTHR33490:SF1">
    <property type="entry name" value="SLL1233 PROTEIN"/>
    <property type="match status" value="1"/>
</dbReference>
<dbReference type="InterPro" id="IPR038765">
    <property type="entry name" value="Papain-like_cys_pep_sf"/>
</dbReference>
<dbReference type="Pfam" id="PF01841">
    <property type="entry name" value="Transglut_core"/>
    <property type="match status" value="1"/>
</dbReference>
<evidence type="ECO:0000313" key="4">
    <source>
        <dbReference type="Proteomes" id="UP000282957"/>
    </source>
</evidence>
<dbReference type="Proteomes" id="UP000282957">
    <property type="component" value="Unassembled WGS sequence"/>
</dbReference>
<sequence>MAHLTVMHRTAYAYNRPVGLSPHRLMVRPQDSHDLRLHAATLTVEPPPAVTRWAHDVFGNSLCLLEWDPSVLTERLVITSELELTHYPAGPELPAATLDPAAEHFPFSYAMEEVPDLARKAERQTPDPGRVVDGWARRFIQGAENTGTLAMLEAMTRAIQAEFTYAARAEEGTQCPADTIALGTGTCRDFALLMMEAARCLGLAAKFVTGYLYDGASTGVVGGGATHAWCAIYLPGAGWLEFDPTNGLIAGDNLIRVGSTRMPEQASPISGGYIGKAEDFSGLSVDVTVTVLDGIAASMPAISEEMDDTATGPSTSPDSPDATSACSASGVAA</sequence>